<proteinExistence type="inferred from homology"/>
<keyword evidence="6" id="KW-0489">Methyltransferase</keyword>
<keyword evidence="5" id="KW-0698">rRNA processing</keyword>
<comment type="catalytic activity">
    <reaction evidence="10">
        <text>uridine(1498) in 16S rRNA + S-adenosyl-L-methionine = N(3)-methyluridine(1498) in 16S rRNA + S-adenosyl-L-homocysteine + H(+)</text>
        <dbReference type="Rhea" id="RHEA:42920"/>
        <dbReference type="Rhea" id="RHEA-COMP:10283"/>
        <dbReference type="Rhea" id="RHEA-COMP:10284"/>
        <dbReference type="ChEBI" id="CHEBI:15378"/>
        <dbReference type="ChEBI" id="CHEBI:57856"/>
        <dbReference type="ChEBI" id="CHEBI:59789"/>
        <dbReference type="ChEBI" id="CHEBI:65315"/>
        <dbReference type="ChEBI" id="CHEBI:74502"/>
        <dbReference type="EC" id="2.1.1.193"/>
    </reaction>
</comment>
<accession>A0A0D3K9N0</accession>
<dbReference type="AlphaFoldDB" id="A0A0D3K9N0"/>
<keyword evidence="8" id="KW-0949">S-adenosyl-L-methionine</keyword>
<comment type="function">
    <text evidence="9">Specifically methylates the N3 position of the uracil ring of uridine 1498 (m3U1498) in 16S rRNA. Acts on the fully assembled 30S ribosomal subunit.</text>
</comment>
<protein>
    <recommendedName>
        <fullName evidence="3">16S rRNA (uracil(1498)-N(3))-methyltransferase</fullName>
        <ecNumber evidence="3">2.1.1.193</ecNumber>
    </recommendedName>
</protein>
<dbReference type="Pfam" id="PF04452">
    <property type="entry name" value="Methyltrans_RNA"/>
    <property type="match status" value="1"/>
</dbReference>
<sequence>MHALVLAAAALHRFAAPLAALRPRCAVACLNRLLLEPSECAGDGTATLPADDPRTQHVRVVLRARDGASIRAGVLDRGSSDEATVCWLPGGADDPPGLRLALGEPSRLRPAERPRIDLLLAMPRPLQFGRLLPMVASLGVGTVYVTAAAKTEKSFFSSHLLREDQAAQQQLRAALAGDTAVPRVVVDRRLRSLLRDRLPQYGRRLVAHPRREGRDARTVGEALSGLASSQAAIDAGEGQDGAGSGPRVLLAVGPEGGWDEPAELELLREHGFEEVTLGSRTLRTDVAVVSLLSVAHASLG</sequence>
<evidence type="ECO:0000256" key="6">
    <source>
        <dbReference type="ARBA" id="ARBA00022603"/>
    </source>
</evidence>
<dbReference type="GO" id="GO:0070042">
    <property type="term" value="F:rRNA (uridine-N3-)-methyltransferase activity"/>
    <property type="evidence" value="ECO:0007669"/>
    <property type="project" value="TreeGrafter"/>
</dbReference>
<reference evidence="15" key="1">
    <citation type="journal article" date="2013" name="Nature">
        <title>Pan genome of the phytoplankton Emiliania underpins its global distribution.</title>
        <authorList>
            <person name="Read B.A."/>
            <person name="Kegel J."/>
            <person name="Klute M.J."/>
            <person name="Kuo A."/>
            <person name="Lefebvre S.C."/>
            <person name="Maumus F."/>
            <person name="Mayer C."/>
            <person name="Miller J."/>
            <person name="Monier A."/>
            <person name="Salamov A."/>
            <person name="Young J."/>
            <person name="Aguilar M."/>
            <person name="Claverie J.M."/>
            <person name="Frickenhaus S."/>
            <person name="Gonzalez K."/>
            <person name="Herman E.K."/>
            <person name="Lin Y.C."/>
            <person name="Napier J."/>
            <person name="Ogata H."/>
            <person name="Sarno A.F."/>
            <person name="Shmutz J."/>
            <person name="Schroeder D."/>
            <person name="de Vargas C."/>
            <person name="Verret F."/>
            <person name="von Dassow P."/>
            <person name="Valentin K."/>
            <person name="Van de Peer Y."/>
            <person name="Wheeler G."/>
            <person name="Dacks J.B."/>
            <person name="Delwiche C.F."/>
            <person name="Dyhrman S.T."/>
            <person name="Glockner G."/>
            <person name="John U."/>
            <person name="Richards T."/>
            <person name="Worden A.Z."/>
            <person name="Zhang X."/>
            <person name="Grigoriev I.V."/>
            <person name="Allen A.E."/>
            <person name="Bidle K."/>
            <person name="Borodovsky M."/>
            <person name="Bowler C."/>
            <person name="Brownlee C."/>
            <person name="Cock J.M."/>
            <person name="Elias M."/>
            <person name="Gladyshev V.N."/>
            <person name="Groth M."/>
            <person name="Guda C."/>
            <person name="Hadaegh A."/>
            <person name="Iglesias-Rodriguez M.D."/>
            <person name="Jenkins J."/>
            <person name="Jones B.M."/>
            <person name="Lawson T."/>
            <person name="Leese F."/>
            <person name="Lindquist E."/>
            <person name="Lobanov A."/>
            <person name="Lomsadze A."/>
            <person name="Malik S.B."/>
            <person name="Marsh M.E."/>
            <person name="Mackinder L."/>
            <person name="Mock T."/>
            <person name="Mueller-Roeber B."/>
            <person name="Pagarete A."/>
            <person name="Parker M."/>
            <person name="Probert I."/>
            <person name="Quesneville H."/>
            <person name="Raines C."/>
            <person name="Rensing S.A."/>
            <person name="Riano-Pachon D.M."/>
            <person name="Richier S."/>
            <person name="Rokitta S."/>
            <person name="Shiraiwa Y."/>
            <person name="Soanes D.M."/>
            <person name="van der Giezen M."/>
            <person name="Wahlund T.M."/>
            <person name="Williams B."/>
            <person name="Wilson W."/>
            <person name="Wolfe G."/>
            <person name="Wurch L.L."/>
        </authorList>
    </citation>
    <scope>NUCLEOTIDE SEQUENCE</scope>
</reference>
<feature type="chain" id="PRO_5044239372" description="16S rRNA (uracil(1498)-N(3))-methyltransferase" evidence="12">
    <location>
        <begin position="21"/>
        <end position="300"/>
    </location>
</feature>
<evidence type="ECO:0000256" key="1">
    <source>
        <dbReference type="ARBA" id="ARBA00004496"/>
    </source>
</evidence>
<evidence type="ECO:0000256" key="10">
    <source>
        <dbReference type="ARBA" id="ARBA00047944"/>
    </source>
</evidence>
<evidence type="ECO:0000256" key="5">
    <source>
        <dbReference type="ARBA" id="ARBA00022552"/>
    </source>
</evidence>
<evidence type="ECO:0000256" key="12">
    <source>
        <dbReference type="SAM" id="SignalP"/>
    </source>
</evidence>
<evidence type="ECO:0000259" key="13">
    <source>
        <dbReference type="Pfam" id="PF04452"/>
    </source>
</evidence>
<dbReference type="EC" id="2.1.1.193" evidence="3"/>
<dbReference type="STRING" id="2903.R1F0S1"/>
<dbReference type="PANTHER" id="PTHR30027">
    <property type="entry name" value="RIBOSOMAL RNA SMALL SUBUNIT METHYLTRANSFERASE E"/>
    <property type="match status" value="1"/>
</dbReference>
<dbReference type="InterPro" id="IPR006700">
    <property type="entry name" value="RsmE"/>
</dbReference>
<comment type="subcellular location">
    <subcellularLocation>
        <location evidence="1">Cytoplasm</location>
    </subcellularLocation>
</comment>
<dbReference type="RefSeq" id="XP_005784894.1">
    <property type="nucleotide sequence ID" value="XM_005784837.1"/>
</dbReference>
<evidence type="ECO:0000256" key="7">
    <source>
        <dbReference type="ARBA" id="ARBA00022679"/>
    </source>
</evidence>
<keyword evidence="12" id="KW-0732">Signal</keyword>
<dbReference type="Proteomes" id="UP000013827">
    <property type="component" value="Unassembled WGS sequence"/>
</dbReference>
<dbReference type="PANTHER" id="PTHR30027:SF3">
    <property type="entry name" value="16S RRNA (URACIL(1498)-N(3))-METHYLTRANSFERASE"/>
    <property type="match status" value="1"/>
</dbReference>
<dbReference type="eggNOG" id="ENOG502S21E">
    <property type="taxonomic scope" value="Eukaryota"/>
</dbReference>
<dbReference type="EnsemblProtists" id="EOD32465">
    <property type="protein sequence ID" value="EOD32465"/>
    <property type="gene ID" value="EMIHUDRAFT_230791"/>
</dbReference>
<feature type="signal peptide" evidence="12">
    <location>
        <begin position="1"/>
        <end position="20"/>
    </location>
</feature>
<keyword evidence="7" id="KW-0808">Transferase</keyword>
<dbReference type="Gene3D" id="3.40.1280.10">
    <property type="match status" value="1"/>
</dbReference>
<evidence type="ECO:0000256" key="8">
    <source>
        <dbReference type="ARBA" id="ARBA00022691"/>
    </source>
</evidence>
<evidence type="ECO:0000256" key="3">
    <source>
        <dbReference type="ARBA" id="ARBA00012328"/>
    </source>
</evidence>
<organism evidence="14 15">
    <name type="scientific">Emiliania huxleyi (strain CCMP1516)</name>
    <dbReference type="NCBI Taxonomy" id="280463"/>
    <lineage>
        <taxon>Eukaryota</taxon>
        <taxon>Haptista</taxon>
        <taxon>Haptophyta</taxon>
        <taxon>Prymnesiophyceae</taxon>
        <taxon>Isochrysidales</taxon>
        <taxon>Noelaerhabdaceae</taxon>
        <taxon>Emiliania</taxon>
    </lineage>
</organism>
<evidence type="ECO:0000256" key="2">
    <source>
        <dbReference type="ARBA" id="ARBA00005528"/>
    </source>
</evidence>
<dbReference type="PaxDb" id="2903-EOD32465"/>
<feature type="domain" description="Ribosomal RNA small subunit methyltransferase E methyltransferase" evidence="13">
    <location>
        <begin position="113"/>
        <end position="295"/>
    </location>
</feature>
<evidence type="ECO:0000256" key="9">
    <source>
        <dbReference type="ARBA" id="ARBA00025699"/>
    </source>
</evidence>
<dbReference type="OMA" id="WEEPDEL"/>
<comment type="similarity">
    <text evidence="2">Belongs to the RNA methyltransferase RsmE family.</text>
</comment>
<dbReference type="GeneID" id="17277737"/>
<dbReference type="HOGENOM" id="CLU_067442_1_0_1"/>
<dbReference type="GO" id="GO:0070475">
    <property type="term" value="P:rRNA base methylation"/>
    <property type="evidence" value="ECO:0007669"/>
    <property type="project" value="TreeGrafter"/>
</dbReference>
<evidence type="ECO:0000256" key="4">
    <source>
        <dbReference type="ARBA" id="ARBA00022490"/>
    </source>
</evidence>
<evidence type="ECO:0000256" key="11">
    <source>
        <dbReference type="SAM" id="MobiDB-lite"/>
    </source>
</evidence>
<evidence type="ECO:0000313" key="14">
    <source>
        <dbReference type="EnsemblProtists" id="EOD32465"/>
    </source>
</evidence>
<dbReference type="GO" id="GO:0005737">
    <property type="term" value="C:cytoplasm"/>
    <property type="evidence" value="ECO:0007669"/>
    <property type="project" value="UniProtKB-SubCell"/>
</dbReference>
<dbReference type="SUPFAM" id="SSF75217">
    <property type="entry name" value="alpha/beta knot"/>
    <property type="match status" value="1"/>
</dbReference>
<dbReference type="InterPro" id="IPR029026">
    <property type="entry name" value="tRNA_m1G_MTases_N"/>
</dbReference>
<dbReference type="InterPro" id="IPR029028">
    <property type="entry name" value="Alpha/beta_knot_MTases"/>
</dbReference>
<evidence type="ECO:0000313" key="15">
    <source>
        <dbReference type="Proteomes" id="UP000013827"/>
    </source>
</evidence>
<dbReference type="CDD" id="cd18084">
    <property type="entry name" value="RsmE-like"/>
    <property type="match status" value="1"/>
</dbReference>
<feature type="region of interest" description="Disordered" evidence="11">
    <location>
        <begin position="235"/>
        <end position="254"/>
    </location>
</feature>
<reference evidence="14" key="2">
    <citation type="submission" date="2024-10" db="UniProtKB">
        <authorList>
            <consortium name="EnsemblProtists"/>
        </authorList>
    </citation>
    <scope>IDENTIFICATION</scope>
</reference>
<keyword evidence="15" id="KW-1185">Reference proteome</keyword>
<dbReference type="KEGG" id="ehx:EMIHUDRAFT_230791"/>
<keyword evidence="4" id="KW-0963">Cytoplasm</keyword>
<dbReference type="InterPro" id="IPR046886">
    <property type="entry name" value="RsmE_MTase_dom"/>
</dbReference>
<name>A0A0D3K9N0_EMIH1</name>